<evidence type="ECO:0000259" key="8">
    <source>
        <dbReference type="SMART" id="SM00645"/>
    </source>
</evidence>
<dbReference type="FunFam" id="3.90.70.10:FF:000006">
    <property type="entry name" value="Cathepsin S"/>
    <property type="match status" value="1"/>
</dbReference>
<evidence type="ECO:0000256" key="6">
    <source>
        <dbReference type="ARBA" id="ARBA00023157"/>
    </source>
</evidence>
<dbReference type="InterPro" id="IPR025660">
    <property type="entry name" value="Pept_his_AS"/>
</dbReference>
<keyword evidence="6" id="KW-1015">Disulfide bond</keyword>
<dbReference type="PRINTS" id="PR00705">
    <property type="entry name" value="PAPAIN"/>
</dbReference>
<sequence length="347" mass="38897">MKIIFILTLTAYFSQAEVTFRSFQVQHKKKYSALELTRREQIFNQNLIKIQKNNEKYRKGLVSYQMGINQFSDLTEEEFSSRFKTLPLNNTKLKNVLTQDSNNFNISDLPESIDWREKGIVTEVKDQGLCGACWAFSATGALEGQLALNYKTLIPISEQQLIDCDTKVNVGCDGGYIQEALQFATTNGLTTEENYPYIQARGYCRKWKKNVVRGGGYVNILPYNETDLKLAVGLMGPVSVAIHSGPFQFYQSGIHSGAACTDNVDHGVLVVGYGKNTSSQEEYWLLKNSWGTSWGENGYFKLAMSKNNTGLCGIAKQSCYPINVTNCGYSLVQNVLVLGLVCIKLFF</sequence>
<keyword evidence="4" id="KW-0788">Thiol protease</keyword>
<dbReference type="SUPFAM" id="SSF54001">
    <property type="entry name" value="Cysteine proteinases"/>
    <property type="match status" value="1"/>
</dbReference>
<dbReference type="InterPro" id="IPR039417">
    <property type="entry name" value="Peptidase_C1A_papain-like"/>
</dbReference>
<dbReference type="PROSITE" id="PS00640">
    <property type="entry name" value="THIOL_PROTEASE_ASN"/>
    <property type="match status" value="1"/>
</dbReference>
<keyword evidence="2" id="KW-0645">Protease</keyword>
<dbReference type="PROSITE" id="PS00139">
    <property type="entry name" value="THIOL_PROTEASE_CYS"/>
    <property type="match status" value="1"/>
</dbReference>
<evidence type="ECO:0000256" key="4">
    <source>
        <dbReference type="ARBA" id="ARBA00022807"/>
    </source>
</evidence>
<dbReference type="SMART" id="SM00848">
    <property type="entry name" value="Inhibitor_I29"/>
    <property type="match status" value="1"/>
</dbReference>
<proteinExistence type="inferred from homology"/>
<organism evidence="10 11">
    <name type="scientific">Ceutorhynchus assimilis</name>
    <name type="common">cabbage seed weevil</name>
    <dbReference type="NCBI Taxonomy" id="467358"/>
    <lineage>
        <taxon>Eukaryota</taxon>
        <taxon>Metazoa</taxon>
        <taxon>Ecdysozoa</taxon>
        <taxon>Arthropoda</taxon>
        <taxon>Hexapoda</taxon>
        <taxon>Insecta</taxon>
        <taxon>Pterygota</taxon>
        <taxon>Neoptera</taxon>
        <taxon>Endopterygota</taxon>
        <taxon>Coleoptera</taxon>
        <taxon>Polyphaga</taxon>
        <taxon>Cucujiformia</taxon>
        <taxon>Curculionidae</taxon>
        <taxon>Ceutorhynchinae</taxon>
        <taxon>Ceutorhynchus</taxon>
    </lineage>
</organism>
<keyword evidence="7" id="KW-0732">Signal</keyword>
<gene>
    <name evidence="10" type="ORF">CEUTPL_LOCUS9341</name>
</gene>
<protein>
    <submittedName>
        <fullName evidence="10">Uncharacterized protein</fullName>
    </submittedName>
</protein>
<dbReference type="InterPro" id="IPR000169">
    <property type="entry name" value="Pept_cys_AS"/>
</dbReference>
<dbReference type="GO" id="GO:0008234">
    <property type="term" value="F:cysteine-type peptidase activity"/>
    <property type="evidence" value="ECO:0007669"/>
    <property type="project" value="UniProtKB-KW"/>
</dbReference>
<evidence type="ECO:0000313" key="10">
    <source>
        <dbReference type="EMBL" id="CAG9768819.1"/>
    </source>
</evidence>
<dbReference type="InterPro" id="IPR025661">
    <property type="entry name" value="Pept_asp_AS"/>
</dbReference>
<dbReference type="SMART" id="SM00645">
    <property type="entry name" value="Pept_C1"/>
    <property type="match status" value="1"/>
</dbReference>
<dbReference type="InterPro" id="IPR000668">
    <property type="entry name" value="Peptidase_C1A_C"/>
</dbReference>
<evidence type="ECO:0000259" key="9">
    <source>
        <dbReference type="SMART" id="SM00848"/>
    </source>
</evidence>
<dbReference type="Pfam" id="PF08246">
    <property type="entry name" value="Inhibitor_I29"/>
    <property type="match status" value="1"/>
</dbReference>
<evidence type="ECO:0000256" key="2">
    <source>
        <dbReference type="ARBA" id="ARBA00022670"/>
    </source>
</evidence>
<reference evidence="10" key="1">
    <citation type="submission" date="2022-01" db="EMBL/GenBank/DDBJ databases">
        <authorList>
            <person name="King R."/>
        </authorList>
    </citation>
    <scope>NUCLEOTIDE SEQUENCE</scope>
</reference>
<accession>A0A9N9MSA3</accession>
<evidence type="ECO:0000313" key="11">
    <source>
        <dbReference type="Proteomes" id="UP001152799"/>
    </source>
</evidence>
<dbReference type="InterPro" id="IPR013201">
    <property type="entry name" value="Prot_inhib_I29"/>
</dbReference>
<feature type="domain" description="Peptidase C1A papain C-terminal" evidence="8">
    <location>
        <begin position="109"/>
        <end position="322"/>
    </location>
</feature>
<dbReference type="PROSITE" id="PS00639">
    <property type="entry name" value="THIOL_PROTEASE_HIS"/>
    <property type="match status" value="1"/>
</dbReference>
<keyword evidence="5" id="KW-0865">Zymogen</keyword>
<dbReference type="InterPro" id="IPR013128">
    <property type="entry name" value="Peptidase_C1A"/>
</dbReference>
<evidence type="ECO:0000256" key="7">
    <source>
        <dbReference type="SAM" id="SignalP"/>
    </source>
</evidence>
<feature type="domain" description="Cathepsin propeptide inhibitor" evidence="9">
    <location>
        <begin position="20"/>
        <end position="79"/>
    </location>
</feature>
<dbReference type="EMBL" id="OU892281">
    <property type="protein sequence ID" value="CAG9768819.1"/>
    <property type="molecule type" value="Genomic_DNA"/>
</dbReference>
<dbReference type="OrthoDB" id="10253408at2759"/>
<dbReference type="Gene3D" id="3.90.70.10">
    <property type="entry name" value="Cysteine proteinases"/>
    <property type="match status" value="1"/>
</dbReference>
<keyword evidence="11" id="KW-1185">Reference proteome</keyword>
<dbReference type="AlphaFoldDB" id="A0A9N9MSA3"/>
<feature type="signal peptide" evidence="7">
    <location>
        <begin position="1"/>
        <end position="16"/>
    </location>
</feature>
<name>A0A9N9MSA3_9CUCU</name>
<dbReference type="GO" id="GO:0006508">
    <property type="term" value="P:proteolysis"/>
    <property type="evidence" value="ECO:0007669"/>
    <property type="project" value="UniProtKB-KW"/>
</dbReference>
<dbReference type="Pfam" id="PF00112">
    <property type="entry name" value="Peptidase_C1"/>
    <property type="match status" value="1"/>
</dbReference>
<dbReference type="InterPro" id="IPR038765">
    <property type="entry name" value="Papain-like_cys_pep_sf"/>
</dbReference>
<comment type="similarity">
    <text evidence="1">Belongs to the peptidase C1 family.</text>
</comment>
<evidence type="ECO:0000256" key="3">
    <source>
        <dbReference type="ARBA" id="ARBA00022801"/>
    </source>
</evidence>
<keyword evidence="3" id="KW-0378">Hydrolase</keyword>
<dbReference type="Proteomes" id="UP001152799">
    <property type="component" value="Chromosome 5"/>
</dbReference>
<dbReference type="CDD" id="cd02248">
    <property type="entry name" value="Peptidase_C1A"/>
    <property type="match status" value="1"/>
</dbReference>
<dbReference type="PANTHER" id="PTHR12411">
    <property type="entry name" value="CYSTEINE PROTEASE FAMILY C1-RELATED"/>
    <property type="match status" value="1"/>
</dbReference>
<evidence type="ECO:0000256" key="1">
    <source>
        <dbReference type="ARBA" id="ARBA00008455"/>
    </source>
</evidence>
<feature type="chain" id="PRO_5040379183" evidence="7">
    <location>
        <begin position="17"/>
        <end position="347"/>
    </location>
</feature>
<evidence type="ECO:0000256" key="5">
    <source>
        <dbReference type="ARBA" id="ARBA00023145"/>
    </source>
</evidence>